<reference evidence="1" key="1">
    <citation type="journal article" date="2023" name="Insect Mol. Biol.">
        <title>Genome sequencing provides insights into the evolution of gene families encoding plant cell wall-degrading enzymes in longhorned beetles.</title>
        <authorList>
            <person name="Shin N.R."/>
            <person name="Okamura Y."/>
            <person name="Kirsch R."/>
            <person name="Pauchet Y."/>
        </authorList>
    </citation>
    <scope>NUCLEOTIDE SEQUENCE</scope>
    <source>
        <strain evidence="1">MMC_N1</strain>
    </source>
</reference>
<sequence length="73" mass="7945">MSQGLRILVKTKTYLFNFTLCVDVVLGQAVDLVVVEKGTLDLEREAGIYGLADVVWHLPIKGTSNLPGPFGNN</sequence>
<protein>
    <submittedName>
        <fullName evidence="1">Uncharacterized protein</fullName>
    </submittedName>
</protein>
<evidence type="ECO:0000313" key="1">
    <source>
        <dbReference type="EMBL" id="KAJ8971716.1"/>
    </source>
</evidence>
<evidence type="ECO:0000313" key="2">
    <source>
        <dbReference type="Proteomes" id="UP001162164"/>
    </source>
</evidence>
<proteinExistence type="predicted"/>
<keyword evidence="2" id="KW-1185">Reference proteome</keyword>
<comment type="caution">
    <text evidence="1">The sequence shown here is derived from an EMBL/GenBank/DDBJ whole genome shotgun (WGS) entry which is preliminary data.</text>
</comment>
<dbReference type="Proteomes" id="UP001162164">
    <property type="component" value="Unassembled WGS sequence"/>
</dbReference>
<name>A0ABQ9J307_9CUCU</name>
<accession>A0ABQ9J307</accession>
<organism evidence="1 2">
    <name type="scientific">Molorchus minor</name>
    <dbReference type="NCBI Taxonomy" id="1323400"/>
    <lineage>
        <taxon>Eukaryota</taxon>
        <taxon>Metazoa</taxon>
        <taxon>Ecdysozoa</taxon>
        <taxon>Arthropoda</taxon>
        <taxon>Hexapoda</taxon>
        <taxon>Insecta</taxon>
        <taxon>Pterygota</taxon>
        <taxon>Neoptera</taxon>
        <taxon>Endopterygota</taxon>
        <taxon>Coleoptera</taxon>
        <taxon>Polyphaga</taxon>
        <taxon>Cucujiformia</taxon>
        <taxon>Chrysomeloidea</taxon>
        <taxon>Cerambycidae</taxon>
        <taxon>Lamiinae</taxon>
        <taxon>Monochamini</taxon>
        <taxon>Molorchus</taxon>
    </lineage>
</organism>
<gene>
    <name evidence="1" type="ORF">NQ317_006018</name>
</gene>
<dbReference type="EMBL" id="JAPWTJ010001442">
    <property type="protein sequence ID" value="KAJ8971716.1"/>
    <property type="molecule type" value="Genomic_DNA"/>
</dbReference>